<dbReference type="RefSeq" id="WP_262563884.1">
    <property type="nucleotide sequence ID" value="NZ_JAPFCC010000001.1"/>
</dbReference>
<protein>
    <submittedName>
        <fullName evidence="2">Uncharacterized protein</fullName>
    </submittedName>
</protein>
<sequence length="564" mass="60737">MRQFFSLLLGSLLAGFLFPGSAESSVEPFNATWPAALDEQHPVIEIQPDGTIKDDGTNCVLVGPDATATVYLVAPPQLKNADWDSLEYNPIRPGSTATEEGFDYTHHGLYLDLPFINLERQTEFDSERLETPLTRKRVIRSPGNEGQLICLTVLHKPGRSPYVRVQSPLETLGYHLMGVAFSWGIDKATGDRLNNFKDGGAFAYAHGYGLLPVQLKAGRDIKQFFANLGLSPTLSTCQAAAVQATGYPFIQKLLTPMADLSLAGRYATFWLSSLSGNIVDCIGLTAFQPIGEALSPANGTVRQPGSKLVTDAWGGFGALGSAYALAGKGDDLGMLAKITITSAGRIRSFIRNINDHYFWRDSEILPLLQDGLVSVSMALMSDPDAVTKVFFDEYLKQTSSSATGYVLSSSQRMQELEEWFQEKIDSISLTTGVLVGIEVAAIASPYVSPVINYFIPYGKAYIPGFASATNLLGRVLSLPGQVKGAALSASNSATKGVFLHVSLNYGGPASVLLTKTIADMMTDASAPRAPIRMLVQADQRLVIDHYVAGSSRAATDGLYKLPGR</sequence>
<name>A0ABT3MXP4_9GAMM</name>
<proteinExistence type="predicted"/>
<evidence type="ECO:0000313" key="3">
    <source>
        <dbReference type="Proteomes" id="UP001209854"/>
    </source>
</evidence>
<keyword evidence="3" id="KW-1185">Reference proteome</keyword>
<keyword evidence="1" id="KW-0732">Signal</keyword>
<evidence type="ECO:0000256" key="1">
    <source>
        <dbReference type="SAM" id="SignalP"/>
    </source>
</evidence>
<gene>
    <name evidence="2" type="ORF">NX722_16290</name>
</gene>
<organism evidence="2 3">
    <name type="scientific">Endozoicomonas gorgoniicola</name>
    <dbReference type="NCBI Taxonomy" id="1234144"/>
    <lineage>
        <taxon>Bacteria</taxon>
        <taxon>Pseudomonadati</taxon>
        <taxon>Pseudomonadota</taxon>
        <taxon>Gammaproteobacteria</taxon>
        <taxon>Oceanospirillales</taxon>
        <taxon>Endozoicomonadaceae</taxon>
        <taxon>Endozoicomonas</taxon>
    </lineage>
</organism>
<accession>A0ABT3MXP4</accession>
<dbReference type="EMBL" id="JAPFCC010000001">
    <property type="protein sequence ID" value="MCW7554150.1"/>
    <property type="molecule type" value="Genomic_DNA"/>
</dbReference>
<reference evidence="2 3" key="1">
    <citation type="submission" date="2022-10" db="EMBL/GenBank/DDBJ databases">
        <title>High-quality genome sequences of two octocoral-associated bacteria, Endozoicomonas euniceicola EF212 and Endozoicomonas gorgoniicola PS125.</title>
        <authorList>
            <person name="Chiou Y.-J."/>
            <person name="Chen Y.-H."/>
        </authorList>
    </citation>
    <scope>NUCLEOTIDE SEQUENCE [LARGE SCALE GENOMIC DNA]</scope>
    <source>
        <strain evidence="2 3">PS125</strain>
    </source>
</reference>
<dbReference type="Proteomes" id="UP001209854">
    <property type="component" value="Unassembled WGS sequence"/>
</dbReference>
<comment type="caution">
    <text evidence="2">The sequence shown here is derived from an EMBL/GenBank/DDBJ whole genome shotgun (WGS) entry which is preliminary data.</text>
</comment>
<feature type="signal peptide" evidence="1">
    <location>
        <begin position="1"/>
        <end position="22"/>
    </location>
</feature>
<feature type="chain" id="PRO_5046861733" evidence="1">
    <location>
        <begin position="23"/>
        <end position="564"/>
    </location>
</feature>
<evidence type="ECO:0000313" key="2">
    <source>
        <dbReference type="EMBL" id="MCW7554150.1"/>
    </source>
</evidence>